<feature type="compositionally biased region" description="Basic and acidic residues" evidence="1">
    <location>
        <begin position="121"/>
        <end position="131"/>
    </location>
</feature>
<dbReference type="EMBL" id="ARYM01000011">
    <property type="protein sequence ID" value="KCZ98379.1"/>
    <property type="molecule type" value="Genomic_DNA"/>
</dbReference>
<dbReference type="eggNOG" id="COG2852">
    <property type="taxonomic scope" value="Bacteria"/>
</dbReference>
<evidence type="ECO:0000259" key="2">
    <source>
        <dbReference type="Pfam" id="PF04480"/>
    </source>
</evidence>
<evidence type="ECO:0000313" key="4">
    <source>
        <dbReference type="Proteomes" id="UP000027100"/>
    </source>
</evidence>
<dbReference type="PANTHER" id="PTHR38590:SF1">
    <property type="entry name" value="BLL0828 PROTEIN"/>
    <property type="match status" value="1"/>
</dbReference>
<dbReference type="Proteomes" id="UP000027100">
    <property type="component" value="Unassembled WGS sequence"/>
</dbReference>
<dbReference type="InterPro" id="IPR007569">
    <property type="entry name" value="DUF559"/>
</dbReference>
<comment type="caution">
    <text evidence="3">The sequence shown here is derived from an EMBL/GenBank/DDBJ whole genome shotgun (WGS) entry which is preliminary data.</text>
</comment>
<dbReference type="InterPro" id="IPR047216">
    <property type="entry name" value="Endonuclease_DUF559_bact"/>
</dbReference>
<protein>
    <recommendedName>
        <fullName evidence="2">DUF559 domain-containing protein</fullName>
    </recommendedName>
</protein>
<feature type="domain" description="DUF559" evidence="2">
    <location>
        <begin position="28"/>
        <end position="104"/>
    </location>
</feature>
<dbReference type="AlphaFoldDB" id="A0A062VDL7"/>
<dbReference type="InterPro" id="IPR011335">
    <property type="entry name" value="Restrct_endonuc-II-like"/>
</dbReference>
<dbReference type="SUPFAM" id="SSF52980">
    <property type="entry name" value="Restriction endonuclease-like"/>
    <property type="match status" value="1"/>
</dbReference>
<name>A0A062VDL7_9PROT</name>
<sequence>MGVRERKITTKHPARGNLLRMSRRPIIHSARRLRQSANPPEDIAWQALRELRKYGYAVRRQHPIGPYIVDFAVQKTMLVIEIDGGIHNHDTVQLRDDLRQADLELRARLTGSVPSPPAPLPRERGDNAPDRVRYLLPRALPGHQCLRPRPGDAQKQAG</sequence>
<dbReference type="Pfam" id="PF04480">
    <property type="entry name" value="DUF559"/>
    <property type="match status" value="1"/>
</dbReference>
<dbReference type="Gene3D" id="3.40.960.10">
    <property type="entry name" value="VSR Endonuclease"/>
    <property type="match status" value="1"/>
</dbReference>
<accession>A0A062VDL7</accession>
<evidence type="ECO:0000313" key="3">
    <source>
        <dbReference type="EMBL" id="KCZ98379.1"/>
    </source>
</evidence>
<gene>
    <name evidence="3" type="ORF">HPO_10757</name>
</gene>
<keyword evidence="4" id="KW-1185">Reference proteome</keyword>
<dbReference type="PANTHER" id="PTHR38590">
    <property type="entry name" value="BLL0828 PROTEIN"/>
    <property type="match status" value="1"/>
</dbReference>
<feature type="region of interest" description="Disordered" evidence="1">
    <location>
        <begin position="110"/>
        <end position="131"/>
    </location>
</feature>
<proteinExistence type="predicted"/>
<reference evidence="3 4" key="1">
    <citation type="journal article" date="2014" name="Antonie Van Leeuwenhoek">
        <title>Hyphomonas beringensis sp. nov. and Hyphomonas chukchiensis sp. nov., isolated from surface seawater of the Bering Sea and Chukchi Sea.</title>
        <authorList>
            <person name="Li C."/>
            <person name="Lai Q."/>
            <person name="Li G."/>
            <person name="Dong C."/>
            <person name="Wang J."/>
            <person name="Liao Y."/>
            <person name="Shao Z."/>
        </authorList>
    </citation>
    <scope>NUCLEOTIDE SEQUENCE [LARGE SCALE GENOMIC DNA]</scope>
    <source>
        <strain evidence="3 4">PS728</strain>
    </source>
</reference>
<evidence type="ECO:0000256" key="1">
    <source>
        <dbReference type="SAM" id="MobiDB-lite"/>
    </source>
</evidence>
<dbReference type="STRING" id="1280954.HPO_10757"/>
<organism evidence="3 4">
    <name type="scientific">Hyphomonas polymorpha PS728</name>
    <dbReference type="NCBI Taxonomy" id="1280954"/>
    <lineage>
        <taxon>Bacteria</taxon>
        <taxon>Pseudomonadati</taxon>
        <taxon>Pseudomonadota</taxon>
        <taxon>Alphaproteobacteria</taxon>
        <taxon>Hyphomonadales</taxon>
        <taxon>Hyphomonadaceae</taxon>
        <taxon>Hyphomonas</taxon>
    </lineage>
</organism>